<dbReference type="PANTHER" id="PTHR31169">
    <property type="entry name" value="OS05G0300700 PROTEIN"/>
    <property type="match status" value="1"/>
</dbReference>
<keyword evidence="9" id="KW-0539">Nucleus</keyword>
<feature type="domain" description="Zinc-finger" evidence="11">
    <location>
        <begin position="189"/>
        <end position="287"/>
    </location>
</feature>
<dbReference type="InterPro" id="IPR018866">
    <property type="entry name" value="Znf-4CXXC_R1"/>
</dbReference>
<dbReference type="Proteomes" id="UP000694920">
    <property type="component" value="Unplaced"/>
</dbReference>
<evidence type="ECO:0000256" key="10">
    <source>
        <dbReference type="SAM" id="MobiDB-lite"/>
    </source>
</evidence>
<evidence type="ECO:0000256" key="5">
    <source>
        <dbReference type="ARBA" id="ARBA00022553"/>
    </source>
</evidence>
<feature type="compositionally biased region" description="Basic and acidic residues" evidence="10">
    <location>
        <begin position="46"/>
        <end position="55"/>
    </location>
</feature>
<dbReference type="PANTHER" id="PTHR31169:SF8">
    <property type="entry name" value="ZINC-FINGER DOMAIN OF MONOAMINE-OXIDASE A REPRESSOR R1 PROTEIN"/>
    <property type="match status" value="1"/>
</dbReference>
<evidence type="ECO:0000256" key="6">
    <source>
        <dbReference type="ARBA" id="ARBA00022843"/>
    </source>
</evidence>
<organism evidence="12 13">
    <name type="scientific">Cephus cinctus</name>
    <name type="common">Wheat stem sawfly</name>
    <dbReference type="NCBI Taxonomy" id="211228"/>
    <lineage>
        <taxon>Eukaryota</taxon>
        <taxon>Metazoa</taxon>
        <taxon>Ecdysozoa</taxon>
        <taxon>Arthropoda</taxon>
        <taxon>Hexapoda</taxon>
        <taxon>Insecta</taxon>
        <taxon>Pterygota</taxon>
        <taxon>Neoptera</taxon>
        <taxon>Endopterygota</taxon>
        <taxon>Hymenoptera</taxon>
        <taxon>Cephoidea</taxon>
        <taxon>Cephidae</taxon>
        <taxon>Cephus</taxon>
    </lineage>
</organism>
<dbReference type="RefSeq" id="XP_015592141.1">
    <property type="nucleotide sequence ID" value="XM_015736655.2"/>
</dbReference>
<dbReference type="GeneID" id="107266310"/>
<name>A0AAJ7FHI8_CEPCN</name>
<feature type="region of interest" description="Disordered" evidence="10">
    <location>
        <begin position="35"/>
        <end position="62"/>
    </location>
</feature>
<evidence type="ECO:0000259" key="11">
    <source>
        <dbReference type="Pfam" id="PF10497"/>
    </source>
</evidence>
<protein>
    <submittedName>
        <fullName evidence="13">Cell division cycle-associated protein 7 isoform X1</fullName>
    </submittedName>
</protein>
<keyword evidence="12" id="KW-1185">Reference proteome</keyword>
<feature type="region of interest" description="Disordered" evidence="10">
    <location>
        <begin position="83"/>
        <end position="109"/>
    </location>
</feature>
<evidence type="ECO:0000256" key="2">
    <source>
        <dbReference type="ARBA" id="ARBA00004496"/>
    </source>
</evidence>
<evidence type="ECO:0000256" key="7">
    <source>
        <dbReference type="ARBA" id="ARBA00023015"/>
    </source>
</evidence>
<proteinExistence type="predicted"/>
<dbReference type="KEGG" id="ccin:107266310"/>
<dbReference type="GO" id="GO:0051301">
    <property type="term" value="P:cell division"/>
    <property type="evidence" value="ECO:0007669"/>
    <property type="project" value="UniProtKB-KW"/>
</dbReference>
<gene>
    <name evidence="13" type="primary">LOC107266310</name>
</gene>
<accession>A0AAJ7FHI8</accession>
<comment type="subcellular location">
    <subcellularLocation>
        <location evidence="2">Cytoplasm</location>
    </subcellularLocation>
    <subcellularLocation>
        <location evidence="1">Nucleus</location>
    </subcellularLocation>
</comment>
<dbReference type="InterPro" id="IPR040221">
    <property type="entry name" value="CDCA7/CDA7L"/>
</dbReference>
<evidence type="ECO:0000313" key="12">
    <source>
        <dbReference type="Proteomes" id="UP000694920"/>
    </source>
</evidence>
<dbReference type="GO" id="GO:0006355">
    <property type="term" value="P:regulation of DNA-templated transcription"/>
    <property type="evidence" value="ECO:0007669"/>
    <property type="project" value="InterPro"/>
</dbReference>
<keyword evidence="4" id="KW-1017">Isopeptide bond</keyword>
<evidence type="ECO:0000313" key="13">
    <source>
        <dbReference type="RefSeq" id="XP_015592141.1"/>
    </source>
</evidence>
<evidence type="ECO:0000256" key="8">
    <source>
        <dbReference type="ARBA" id="ARBA00023163"/>
    </source>
</evidence>
<evidence type="ECO:0000256" key="1">
    <source>
        <dbReference type="ARBA" id="ARBA00004123"/>
    </source>
</evidence>
<dbReference type="GO" id="GO:0005737">
    <property type="term" value="C:cytoplasm"/>
    <property type="evidence" value="ECO:0007669"/>
    <property type="project" value="UniProtKB-SubCell"/>
</dbReference>
<dbReference type="GO" id="GO:0005634">
    <property type="term" value="C:nucleus"/>
    <property type="evidence" value="ECO:0007669"/>
    <property type="project" value="UniProtKB-SubCell"/>
</dbReference>
<keyword evidence="3" id="KW-0963">Cytoplasm</keyword>
<keyword evidence="8" id="KW-0804">Transcription</keyword>
<dbReference type="Pfam" id="PF10497">
    <property type="entry name" value="zf-4CXXC_R1"/>
    <property type="match status" value="1"/>
</dbReference>
<keyword evidence="13" id="KW-0131">Cell cycle</keyword>
<evidence type="ECO:0000256" key="3">
    <source>
        <dbReference type="ARBA" id="ARBA00022490"/>
    </source>
</evidence>
<keyword evidence="13" id="KW-0132">Cell division</keyword>
<keyword evidence="7" id="KW-0805">Transcription regulation</keyword>
<evidence type="ECO:0000256" key="4">
    <source>
        <dbReference type="ARBA" id="ARBA00022499"/>
    </source>
</evidence>
<dbReference type="AlphaFoldDB" id="A0AAJ7FHI8"/>
<keyword evidence="5" id="KW-0597">Phosphoprotein</keyword>
<sequence length="292" mass="33758">MEEVDYDAIREKNIAEKNAIFQDFFKELKQETSMIKEKTSALNTRRRTEDKENITSRKRRRTTDENFAIKGIHLEVRRRYNTRSRLKKHKESLNEQDSNDDEESSNDGPKLKVLFPWAKPFERTIDLMKTDVFIDEEEEDPFDEYPLKRRKVLQHVNKSVYDPNNIPSPDEITQEMLDNIAEKSSGKTYNKAEGTSCHQCRQKTIDTKTVCRSGECIGVRGQFCGPCLRGRYGESALEALKDPDWACPPCRGLCNCSICRTRNGQRPTGILAPIVQEEGYSSVMDYLQVVDN</sequence>
<keyword evidence="6" id="KW-0832">Ubl conjugation</keyword>
<reference evidence="13" key="1">
    <citation type="submission" date="2025-08" db="UniProtKB">
        <authorList>
            <consortium name="RefSeq"/>
        </authorList>
    </citation>
    <scope>IDENTIFICATION</scope>
</reference>
<evidence type="ECO:0000256" key="9">
    <source>
        <dbReference type="ARBA" id="ARBA00023242"/>
    </source>
</evidence>